<sequence length="34" mass="3620">MLTLKVFTLVVALKTSVAGSTLILTPRGDCISDR</sequence>
<proteinExistence type="predicted"/>
<accession>A0A0A9A2P6</accession>
<reference evidence="1" key="1">
    <citation type="submission" date="2014-09" db="EMBL/GenBank/DDBJ databases">
        <authorList>
            <person name="Magalhaes I.L.F."/>
            <person name="Oliveira U."/>
            <person name="Santos F.R."/>
            <person name="Vidigal T.H.D.A."/>
            <person name="Brescovit A.D."/>
            <person name="Santos A.J."/>
        </authorList>
    </citation>
    <scope>NUCLEOTIDE SEQUENCE</scope>
    <source>
        <tissue evidence="1">Shoot tissue taken approximately 20 cm above the soil surface</tissue>
    </source>
</reference>
<evidence type="ECO:0000313" key="1">
    <source>
        <dbReference type="EMBL" id="JAD45919.1"/>
    </source>
</evidence>
<dbReference type="EMBL" id="GBRH01251976">
    <property type="protein sequence ID" value="JAD45919.1"/>
    <property type="molecule type" value="Transcribed_RNA"/>
</dbReference>
<protein>
    <submittedName>
        <fullName evidence="1">Uncharacterized protein</fullName>
    </submittedName>
</protein>
<organism evidence="1">
    <name type="scientific">Arundo donax</name>
    <name type="common">Giant reed</name>
    <name type="synonym">Donax arundinaceus</name>
    <dbReference type="NCBI Taxonomy" id="35708"/>
    <lineage>
        <taxon>Eukaryota</taxon>
        <taxon>Viridiplantae</taxon>
        <taxon>Streptophyta</taxon>
        <taxon>Embryophyta</taxon>
        <taxon>Tracheophyta</taxon>
        <taxon>Spermatophyta</taxon>
        <taxon>Magnoliopsida</taxon>
        <taxon>Liliopsida</taxon>
        <taxon>Poales</taxon>
        <taxon>Poaceae</taxon>
        <taxon>PACMAD clade</taxon>
        <taxon>Arundinoideae</taxon>
        <taxon>Arundineae</taxon>
        <taxon>Arundo</taxon>
    </lineage>
</organism>
<reference evidence="1" key="2">
    <citation type="journal article" date="2015" name="Data Brief">
        <title>Shoot transcriptome of the giant reed, Arundo donax.</title>
        <authorList>
            <person name="Barrero R.A."/>
            <person name="Guerrero F.D."/>
            <person name="Moolhuijzen P."/>
            <person name="Goolsby J.A."/>
            <person name="Tidwell J."/>
            <person name="Bellgard S.E."/>
            <person name="Bellgard M.I."/>
        </authorList>
    </citation>
    <scope>NUCLEOTIDE SEQUENCE</scope>
    <source>
        <tissue evidence="1">Shoot tissue taken approximately 20 cm above the soil surface</tissue>
    </source>
</reference>
<name>A0A0A9A2P6_ARUDO</name>
<dbReference type="AlphaFoldDB" id="A0A0A9A2P6"/>